<feature type="domain" description="ABC transmembrane type-1" evidence="8">
    <location>
        <begin position="76"/>
        <end position="263"/>
    </location>
</feature>
<dbReference type="Proteomes" id="UP001519344">
    <property type="component" value="Unassembled WGS sequence"/>
</dbReference>
<evidence type="ECO:0000256" key="7">
    <source>
        <dbReference type="SAM" id="Phobius"/>
    </source>
</evidence>
<reference evidence="9 10" key="1">
    <citation type="submission" date="2021-03" db="EMBL/GenBank/DDBJ databases">
        <title>Genomic Encyclopedia of Type Strains, Phase IV (KMG-IV): sequencing the most valuable type-strain genomes for metagenomic binning, comparative biology and taxonomic classification.</title>
        <authorList>
            <person name="Goeker M."/>
        </authorList>
    </citation>
    <scope>NUCLEOTIDE SEQUENCE [LARGE SCALE GENOMIC DNA]</scope>
    <source>
        <strain evidence="9 10">DSM 24950</strain>
    </source>
</reference>
<feature type="transmembrane region" description="Helical" evidence="7">
    <location>
        <begin position="185"/>
        <end position="207"/>
    </location>
</feature>
<dbReference type="PROSITE" id="PS50928">
    <property type="entry name" value="ABC_TM1"/>
    <property type="match status" value="1"/>
</dbReference>
<evidence type="ECO:0000256" key="6">
    <source>
        <dbReference type="ARBA" id="ARBA00023136"/>
    </source>
</evidence>
<feature type="transmembrane region" description="Helical" evidence="7">
    <location>
        <begin position="18"/>
        <end position="39"/>
    </location>
</feature>
<proteinExistence type="predicted"/>
<evidence type="ECO:0000259" key="8">
    <source>
        <dbReference type="PROSITE" id="PS50928"/>
    </source>
</evidence>
<evidence type="ECO:0000313" key="10">
    <source>
        <dbReference type="Proteomes" id="UP001519344"/>
    </source>
</evidence>
<protein>
    <submittedName>
        <fullName evidence="9">Aldouronate transport system permease protein</fullName>
    </submittedName>
</protein>
<dbReference type="PANTHER" id="PTHR43744:SF9">
    <property type="entry name" value="POLYGALACTURONAN_RHAMNOGALACTURONAN TRANSPORT SYSTEM PERMEASE PROTEIN YTCP"/>
    <property type="match status" value="1"/>
</dbReference>
<sequence>MNSSVNRGFSIFQSISHLILIAFAVLCIFPLILVVSVSLSSDANIMQYGYSLLPQKIDFAAYRFIFASPDQLLTSYGVTIFVCIVGTIISTVMTAMLAYVMSRKDYAYAQKTSFYVFLTMLVSGGLVPWYIIISKFLHMSDTIFVLIVPYLIVPMNVLIMKGYMSDISPTIIESCKLDGASEYRIFFSIIVPMTISGIVTVALFIMLMYWNDYYLSLMFIQNSKFVSLQFLLWRIMSNADYLRSSVAASMGLLKGVVMPDQSARMAICVLAAGPMMFVFPFINKFFIRGISVGSVKG</sequence>
<feature type="transmembrane region" description="Helical" evidence="7">
    <location>
        <begin position="263"/>
        <end position="282"/>
    </location>
</feature>
<evidence type="ECO:0000256" key="4">
    <source>
        <dbReference type="ARBA" id="ARBA00022692"/>
    </source>
</evidence>
<dbReference type="Gene3D" id="1.10.3720.10">
    <property type="entry name" value="MetI-like"/>
    <property type="match status" value="1"/>
</dbReference>
<dbReference type="EMBL" id="JAGGKV010000013">
    <property type="protein sequence ID" value="MBP1965315.1"/>
    <property type="molecule type" value="Genomic_DNA"/>
</dbReference>
<keyword evidence="4 7" id="KW-0812">Transmembrane</keyword>
<dbReference type="InterPro" id="IPR000515">
    <property type="entry name" value="MetI-like"/>
</dbReference>
<gene>
    <name evidence="9" type="ORF">J2Z65_004552</name>
</gene>
<feature type="transmembrane region" description="Helical" evidence="7">
    <location>
        <begin position="143"/>
        <end position="164"/>
    </location>
</feature>
<evidence type="ECO:0000256" key="2">
    <source>
        <dbReference type="ARBA" id="ARBA00022448"/>
    </source>
</evidence>
<feature type="transmembrane region" description="Helical" evidence="7">
    <location>
        <begin position="112"/>
        <end position="131"/>
    </location>
</feature>
<keyword evidence="6 7" id="KW-0472">Membrane</keyword>
<dbReference type="SUPFAM" id="SSF161098">
    <property type="entry name" value="MetI-like"/>
    <property type="match status" value="1"/>
</dbReference>
<keyword evidence="2" id="KW-0813">Transport</keyword>
<name>A0ABS4I3K8_9BACL</name>
<keyword evidence="10" id="KW-1185">Reference proteome</keyword>
<evidence type="ECO:0000313" key="9">
    <source>
        <dbReference type="EMBL" id="MBP1965315.1"/>
    </source>
</evidence>
<keyword evidence="3" id="KW-1003">Cell membrane</keyword>
<evidence type="ECO:0000256" key="5">
    <source>
        <dbReference type="ARBA" id="ARBA00022989"/>
    </source>
</evidence>
<comment type="subcellular location">
    <subcellularLocation>
        <location evidence="1">Cell membrane</location>
        <topology evidence="1">Multi-pass membrane protein</topology>
    </subcellularLocation>
</comment>
<feature type="transmembrane region" description="Helical" evidence="7">
    <location>
        <begin position="76"/>
        <end position="100"/>
    </location>
</feature>
<dbReference type="CDD" id="cd06261">
    <property type="entry name" value="TM_PBP2"/>
    <property type="match status" value="1"/>
</dbReference>
<dbReference type="InterPro" id="IPR035906">
    <property type="entry name" value="MetI-like_sf"/>
</dbReference>
<evidence type="ECO:0000256" key="1">
    <source>
        <dbReference type="ARBA" id="ARBA00004651"/>
    </source>
</evidence>
<organism evidence="9 10">
    <name type="scientific">Paenibacillus aceris</name>
    <dbReference type="NCBI Taxonomy" id="869555"/>
    <lineage>
        <taxon>Bacteria</taxon>
        <taxon>Bacillati</taxon>
        <taxon>Bacillota</taxon>
        <taxon>Bacilli</taxon>
        <taxon>Bacillales</taxon>
        <taxon>Paenibacillaceae</taxon>
        <taxon>Paenibacillus</taxon>
    </lineage>
</organism>
<dbReference type="PANTHER" id="PTHR43744">
    <property type="entry name" value="ABC TRANSPORTER PERMEASE PROTEIN MG189-RELATED-RELATED"/>
    <property type="match status" value="1"/>
</dbReference>
<evidence type="ECO:0000256" key="3">
    <source>
        <dbReference type="ARBA" id="ARBA00022475"/>
    </source>
</evidence>
<keyword evidence="5 7" id="KW-1133">Transmembrane helix</keyword>
<accession>A0ABS4I3K8</accession>
<comment type="caution">
    <text evidence="9">The sequence shown here is derived from an EMBL/GenBank/DDBJ whole genome shotgun (WGS) entry which is preliminary data.</text>
</comment>
<dbReference type="RefSeq" id="WP_167058382.1">
    <property type="nucleotide sequence ID" value="NZ_JAAOZR010000018.1"/>
</dbReference>